<dbReference type="PANTHER" id="PTHR19134:SF561">
    <property type="entry name" value="PROTEIN TYROSINE PHOSPHATASE 36E, ISOFORM A"/>
    <property type="match status" value="1"/>
</dbReference>
<evidence type="ECO:0000313" key="8">
    <source>
        <dbReference type="Proteomes" id="UP000774326"/>
    </source>
</evidence>
<evidence type="ECO:0000313" key="7">
    <source>
        <dbReference type="EMBL" id="KAH3686294.1"/>
    </source>
</evidence>
<feature type="region of interest" description="Disordered" evidence="3">
    <location>
        <begin position="1"/>
        <end position="76"/>
    </location>
</feature>
<dbReference type="GO" id="GO:0004725">
    <property type="term" value="F:protein tyrosine phosphatase activity"/>
    <property type="evidence" value="ECO:0007669"/>
    <property type="project" value="UniProtKB-EC"/>
</dbReference>
<dbReference type="PROSITE" id="PS50206">
    <property type="entry name" value="RHODANESE_3"/>
    <property type="match status" value="1"/>
</dbReference>
<feature type="domain" description="Rhodanese" evidence="6">
    <location>
        <begin position="164"/>
        <end position="289"/>
    </location>
</feature>
<comment type="similarity">
    <text evidence="1">Belongs to the protein-tyrosine phosphatase family. Non-receptor class subfamily.</text>
</comment>
<feature type="compositionally biased region" description="Pro residues" evidence="3">
    <location>
        <begin position="64"/>
        <end position="74"/>
    </location>
</feature>
<protein>
    <recommendedName>
        <fullName evidence="2">protein-tyrosine-phosphatase</fullName>
        <ecNumber evidence="2">3.1.3.48</ecNumber>
    </recommendedName>
</protein>
<feature type="compositionally biased region" description="Polar residues" evidence="3">
    <location>
        <begin position="1"/>
        <end position="16"/>
    </location>
</feature>
<dbReference type="EC" id="3.1.3.48" evidence="2"/>
<sequence length="739" mass="83087">MSTTACSSPTSVTPNSGEYFGIQNSSSSPLPSRSNSFQLRRKNSENRRSTLSSLTPKEQHTKPAPAPAPAPAPIPLQLHHSNTTIIPDVTITSCPPSKTTEQVILDPSPLIPHGKSPTSLSFISNPLNLQHTSPKVTNAGDLKNIKEIQGVSGLKTLISEFDQQNEDLIIIDLRSFNQYNISRVKESLNICVPSTLLKRNSFHLSNVFKTMISVQEKYMNSVLANDKETTTIVFYDASSTMDQCAFHTYQVMKKFTTEIFDEYKGKSFQLYLFAHGYKDIVDQDPEKTLIETRRYKRETISGVNPSLASASSKKSPGSASSNDGTISRFTLPSATDPSYSFINSLKKNQIPLNNADELVKQYTFNPPQSINPDAFPKWLKPYLDKEAGLRKIIQNFQKVEQSENERIYYSIKANSARRQRSSSNASTSSRTSLSSPSDYTLNGTENGFKNRYPNILPYEHSRVKLVPSPITPNPNATPNPQLNQYNDNYFGSTWLSVSNSQTSDNASTTYDDYINANFITVPQVNPDLNYIATQAPLPSTIKDFWKLCFSNDVKLIVSLTNLTEYGISKSDVYWENSKEVELLEEISDFNGLKDTLTYRKLKVTNRKGISKEIHQLQFLKWPDSGVVNPTDLFELIETKEKLLSDQNSTFSSPILVHCSAGCGRTGVFITIDLIYKTLQKLVISGTDHLTKSTFWNTDQDVINFIVEQLRKQRISMVQNLNQFIFCYEVLLGYFDGLRL</sequence>
<dbReference type="InterPro" id="IPR000242">
    <property type="entry name" value="PTP_cat"/>
</dbReference>
<dbReference type="PROSITE" id="PS50056">
    <property type="entry name" value="TYR_PHOSPHATASE_2"/>
    <property type="match status" value="1"/>
</dbReference>
<dbReference type="CDD" id="cd18533">
    <property type="entry name" value="PTP_fungal"/>
    <property type="match status" value="1"/>
</dbReference>
<dbReference type="SMART" id="SM00404">
    <property type="entry name" value="PTPc_motif"/>
    <property type="match status" value="1"/>
</dbReference>
<feature type="region of interest" description="Disordered" evidence="3">
    <location>
        <begin position="301"/>
        <end position="327"/>
    </location>
</feature>
<name>A0A9P8QBA1_WICPI</name>
<dbReference type="AlphaFoldDB" id="A0A9P8QBA1"/>
<dbReference type="InterPro" id="IPR050348">
    <property type="entry name" value="Protein-Tyr_Phosphatase"/>
</dbReference>
<feature type="compositionally biased region" description="Low complexity" evidence="3">
    <location>
        <begin position="421"/>
        <end position="437"/>
    </location>
</feature>
<evidence type="ECO:0000259" key="6">
    <source>
        <dbReference type="PROSITE" id="PS50206"/>
    </source>
</evidence>
<dbReference type="SUPFAM" id="SSF52821">
    <property type="entry name" value="Rhodanese/Cell cycle control phosphatase"/>
    <property type="match status" value="1"/>
</dbReference>
<gene>
    <name evidence="7" type="ORF">WICPIJ_002743</name>
</gene>
<feature type="compositionally biased region" description="Low complexity" evidence="3">
    <location>
        <begin position="305"/>
        <end position="321"/>
    </location>
</feature>
<dbReference type="OrthoDB" id="6058203at2759"/>
<feature type="region of interest" description="Disordered" evidence="3">
    <location>
        <begin position="414"/>
        <end position="446"/>
    </location>
</feature>
<dbReference type="Proteomes" id="UP000774326">
    <property type="component" value="Unassembled WGS sequence"/>
</dbReference>
<dbReference type="PRINTS" id="PR00700">
    <property type="entry name" value="PRTYPHPHTASE"/>
</dbReference>
<dbReference type="Gene3D" id="3.90.190.10">
    <property type="entry name" value="Protein tyrosine phosphatase superfamily"/>
    <property type="match status" value="1"/>
</dbReference>
<evidence type="ECO:0000259" key="5">
    <source>
        <dbReference type="PROSITE" id="PS50056"/>
    </source>
</evidence>
<dbReference type="InterPro" id="IPR000387">
    <property type="entry name" value="Tyr_Pase_dom"/>
</dbReference>
<accession>A0A9P8QBA1</accession>
<proteinExistence type="inferred from homology"/>
<dbReference type="Pfam" id="PF00102">
    <property type="entry name" value="Y_phosphatase"/>
    <property type="match status" value="1"/>
</dbReference>
<dbReference type="InterPro" id="IPR036873">
    <property type="entry name" value="Rhodanese-like_dom_sf"/>
</dbReference>
<dbReference type="EMBL" id="JAEUBG010001468">
    <property type="protein sequence ID" value="KAH3686294.1"/>
    <property type="molecule type" value="Genomic_DNA"/>
</dbReference>
<dbReference type="PROSITE" id="PS50055">
    <property type="entry name" value="TYR_PHOSPHATASE_PTP"/>
    <property type="match status" value="1"/>
</dbReference>
<feature type="domain" description="Tyrosine specific protein phosphatases" evidence="5">
    <location>
        <begin position="630"/>
        <end position="724"/>
    </location>
</feature>
<dbReference type="InterPro" id="IPR029021">
    <property type="entry name" value="Prot-tyrosine_phosphatase-like"/>
</dbReference>
<dbReference type="InterPro" id="IPR001763">
    <property type="entry name" value="Rhodanese-like_dom"/>
</dbReference>
<organism evidence="7 8">
    <name type="scientific">Wickerhamomyces pijperi</name>
    <name type="common">Yeast</name>
    <name type="synonym">Pichia pijperi</name>
    <dbReference type="NCBI Taxonomy" id="599730"/>
    <lineage>
        <taxon>Eukaryota</taxon>
        <taxon>Fungi</taxon>
        <taxon>Dikarya</taxon>
        <taxon>Ascomycota</taxon>
        <taxon>Saccharomycotina</taxon>
        <taxon>Saccharomycetes</taxon>
        <taxon>Phaffomycetales</taxon>
        <taxon>Wickerhamomycetaceae</taxon>
        <taxon>Wickerhamomyces</taxon>
    </lineage>
</organism>
<dbReference type="InterPro" id="IPR016130">
    <property type="entry name" value="Tyr_Pase_AS"/>
</dbReference>
<reference evidence="7" key="2">
    <citation type="submission" date="2021-01" db="EMBL/GenBank/DDBJ databases">
        <authorList>
            <person name="Schikora-Tamarit M.A."/>
        </authorList>
    </citation>
    <scope>NUCLEOTIDE SEQUENCE</scope>
    <source>
        <strain evidence="7">CBS2887</strain>
    </source>
</reference>
<dbReference type="InterPro" id="IPR003595">
    <property type="entry name" value="Tyr_Pase_cat"/>
</dbReference>
<dbReference type="SUPFAM" id="SSF52799">
    <property type="entry name" value="(Phosphotyrosine protein) phosphatases II"/>
    <property type="match status" value="1"/>
</dbReference>
<comment type="caution">
    <text evidence="7">The sequence shown here is derived from an EMBL/GenBank/DDBJ whole genome shotgun (WGS) entry which is preliminary data.</text>
</comment>
<feature type="compositionally biased region" description="Low complexity" evidence="3">
    <location>
        <begin position="24"/>
        <end position="36"/>
    </location>
</feature>
<dbReference type="PANTHER" id="PTHR19134">
    <property type="entry name" value="RECEPTOR-TYPE TYROSINE-PROTEIN PHOSPHATASE"/>
    <property type="match status" value="1"/>
</dbReference>
<dbReference type="Gene3D" id="3.40.250.10">
    <property type="entry name" value="Rhodanese-like domain"/>
    <property type="match status" value="1"/>
</dbReference>
<feature type="domain" description="Tyrosine-protein phosphatase" evidence="4">
    <location>
        <begin position="445"/>
        <end position="733"/>
    </location>
</feature>
<evidence type="ECO:0000259" key="4">
    <source>
        <dbReference type="PROSITE" id="PS50055"/>
    </source>
</evidence>
<dbReference type="Pfam" id="PF00581">
    <property type="entry name" value="Rhodanese"/>
    <property type="match status" value="1"/>
</dbReference>
<dbReference type="SMART" id="SM00194">
    <property type="entry name" value="PTPc"/>
    <property type="match status" value="1"/>
</dbReference>
<dbReference type="PROSITE" id="PS00383">
    <property type="entry name" value="TYR_PHOSPHATASE_1"/>
    <property type="match status" value="1"/>
</dbReference>
<evidence type="ECO:0000256" key="3">
    <source>
        <dbReference type="SAM" id="MobiDB-lite"/>
    </source>
</evidence>
<keyword evidence="8" id="KW-1185">Reference proteome</keyword>
<evidence type="ECO:0000256" key="2">
    <source>
        <dbReference type="ARBA" id="ARBA00013064"/>
    </source>
</evidence>
<dbReference type="SMART" id="SM00450">
    <property type="entry name" value="RHOD"/>
    <property type="match status" value="1"/>
</dbReference>
<evidence type="ECO:0000256" key="1">
    <source>
        <dbReference type="ARBA" id="ARBA00009649"/>
    </source>
</evidence>
<reference evidence="7" key="1">
    <citation type="journal article" date="2021" name="Open Biol.">
        <title>Shared evolutionary footprints suggest mitochondrial oxidative damage underlies multiple complex I losses in fungi.</title>
        <authorList>
            <person name="Schikora-Tamarit M.A."/>
            <person name="Marcet-Houben M."/>
            <person name="Nosek J."/>
            <person name="Gabaldon T."/>
        </authorList>
    </citation>
    <scope>NUCLEOTIDE SEQUENCE</scope>
    <source>
        <strain evidence="7">CBS2887</strain>
    </source>
</reference>